<proteinExistence type="predicted"/>
<dbReference type="Gene3D" id="1.10.10.10">
    <property type="entry name" value="Winged helix-like DNA-binding domain superfamily/Winged helix DNA-binding domain"/>
    <property type="match status" value="1"/>
</dbReference>
<dbReference type="InterPro" id="IPR036388">
    <property type="entry name" value="WH-like_DNA-bd_sf"/>
</dbReference>
<dbReference type="InterPro" id="IPR036390">
    <property type="entry name" value="WH_DNA-bd_sf"/>
</dbReference>
<comment type="caution">
    <text evidence="2">The sequence shown here is derived from an EMBL/GenBank/DDBJ whole genome shotgun (WGS) entry which is preliminary data.</text>
</comment>
<sequence>MSHTGISEEEWQAWRGYRRLAEIVTGRVVRDITTATGLSGPDFTVLMTLSKSPAGMLTQRELLEYLEWDKSRLSHQLSRMATRELVQRHRNSPAGISVSITDAGREHLAVARPVHAKSVRQHFLDRLTPEEVQALIAITGRLRQSDSGFI</sequence>
<dbReference type="Pfam" id="PF12802">
    <property type="entry name" value="MarR_2"/>
    <property type="match status" value="1"/>
</dbReference>
<dbReference type="PANTHER" id="PTHR33164">
    <property type="entry name" value="TRANSCRIPTIONAL REGULATOR, MARR FAMILY"/>
    <property type="match status" value="1"/>
</dbReference>
<dbReference type="EMBL" id="CAKZ01000212">
    <property type="protein sequence ID" value="CCJ83538.1"/>
    <property type="molecule type" value="Genomic_DNA"/>
</dbReference>
<accession>A0ABP1WH48</accession>
<reference evidence="3" key="1">
    <citation type="journal article" date="2012" name="PLoS ONE">
        <title>Comparative analysis of genome sequences covering the seven cronobacter species.</title>
        <authorList>
            <person name="Joseph S."/>
            <person name="Desai P."/>
            <person name="Ji Y."/>
            <person name="Cummings C.A."/>
            <person name="Shih R."/>
            <person name="Degoricija L."/>
            <person name="Rico A."/>
            <person name="Brzoska P."/>
            <person name="Hamby S.E."/>
            <person name="Masood N."/>
            <person name="Hariri S."/>
            <person name="Sonbol H."/>
            <person name="Chuzhanova N."/>
            <person name="McClelland M."/>
            <person name="Furtado M.R."/>
            <person name="Forsythe S.J."/>
        </authorList>
    </citation>
    <scope>NUCLEOTIDE SEQUENCE [LARGE SCALE GENOMIC DNA]</scope>
    <source>
        <strain evidence="3">1210</strain>
    </source>
</reference>
<dbReference type="SUPFAM" id="SSF46785">
    <property type="entry name" value="Winged helix' DNA-binding domain"/>
    <property type="match status" value="1"/>
</dbReference>
<dbReference type="InterPro" id="IPR039422">
    <property type="entry name" value="MarR/SlyA-like"/>
</dbReference>
<evidence type="ECO:0000313" key="2">
    <source>
        <dbReference type="EMBL" id="CCJ83538.1"/>
    </source>
</evidence>
<protein>
    <submittedName>
        <fullName evidence="2">Transcriptional regulator, MarR family</fullName>
    </submittedName>
</protein>
<evidence type="ECO:0000313" key="3">
    <source>
        <dbReference type="Proteomes" id="UP000009342"/>
    </source>
</evidence>
<dbReference type="PANTHER" id="PTHR33164:SF99">
    <property type="entry name" value="MARR FAMILY REGULATORY PROTEIN"/>
    <property type="match status" value="1"/>
</dbReference>
<organism evidence="2 3">
    <name type="scientific">Cronobacter dublinensis 1210</name>
    <dbReference type="NCBI Taxonomy" id="1208656"/>
    <lineage>
        <taxon>Bacteria</taxon>
        <taxon>Pseudomonadati</taxon>
        <taxon>Pseudomonadota</taxon>
        <taxon>Gammaproteobacteria</taxon>
        <taxon>Enterobacterales</taxon>
        <taxon>Enterobacteriaceae</taxon>
        <taxon>Cronobacter</taxon>
    </lineage>
</organism>
<dbReference type="InterPro" id="IPR000835">
    <property type="entry name" value="HTH_MarR-typ"/>
</dbReference>
<feature type="domain" description="HTH marR-type" evidence="1">
    <location>
        <begin position="31"/>
        <end position="132"/>
    </location>
</feature>
<dbReference type="SMART" id="SM00347">
    <property type="entry name" value="HTH_MARR"/>
    <property type="match status" value="1"/>
</dbReference>
<keyword evidence="3" id="KW-1185">Reference proteome</keyword>
<dbReference type="Proteomes" id="UP000009342">
    <property type="component" value="Unassembled WGS sequence"/>
</dbReference>
<gene>
    <name evidence="2" type="ORF">BN134_4314</name>
</gene>
<evidence type="ECO:0000259" key="1">
    <source>
        <dbReference type="SMART" id="SM00347"/>
    </source>
</evidence>
<name>A0ABP1WH48_9ENTR</name>